<sequence>MSENATNTNDAGIAEPLVAPCSSHCYGVTPYYQDEACTIYHGDCLNVLASIEHSVDAVVMDPPYASGTRKEMGKASSGAMLRAGRFADRPIENDQMTTQGFVWLMRAIGQGVRTMLPEGGSIVSFIDWRQWPNLVGALETCNYRVQGMVVWDKGAIGMGNGFRRQHELICHASKGVPSVYNKGVGDVLKYSREAPVNHPSPKPEGLMQKLITVVSDEGGVILDPFMGSGTTLRAAKDLGRKSIGIEFEERYCELAAKRLAQGVLF</sequence>
<protein>
    <recommendedName>
        <fullName evidence="4">Methyltransferase</fullName>
        <ecNumber evidence="4">2.1.1.-</ecNumber>
    </recommendedName>
</protein>
<evidence type="ECO:0000256" key="2">
    <source>
        <dbReference type="ARBA" id="ARBA00022603"/>
    </source>
</evidence>
<dbReference type="GO" id="GO:0008170">
    <property type="term" value="F:N-methyltransferase activity"/>
    <property type="evidence" value="ECO:0007669"/>
    <property type="project" value="InterPro"/>
</dbReference>
<keyword evidence="3 6" id="KW-0808">Transferase</keyword>
<dbReference type="Proteomes" id="UP000316476">
    <property type="component" value="Unassembled WGS sequence"/>
</dbReference>
<comment type="caution">
    <text evidence="6">The sequence shown here is derived from an EMBL/GenBank/DDBJ whole genome shotgun (WGS) entry which is preliminary data.</text>
</comment>
<dbReference type="InterPro" id="IPR029063">
    <property type="entry name" value="SAM-dependent_MTases_sf"/>
</dbReference>
<dbReference type="Pfam" id="PF01555">
    <property type="entry name" value="N6_N4_Mtase"/>
    <property type="match status" value="1"/>
</dbReference>
<dbReference type="GO" id="GO:0003677">
    <property type="term" value="F:DNA binding"/>
    <property type="evidence" value="ECO:0007669"/>
    <property type="project" value="InterPro"/>
</dbReference>
<name>A0A5C6FFK7_9PLAN</name>
<dbReference type="GO" id="GO:0009007">
    <property type="term" value="F:site-specific DNA-methyltransferase (adenine-specific) activity"/>
    <property type="evidence" value="ECO:0007669"/>
    <property type="project" value="TreeGrafter"/>
</dbReference>
<dbReference type="InterPro" id="IPR002941">
    <property type="entry name" value="DNA_methylase_N4/N6"/>
</dbReference>
<evidence type="ECO:0000313" key="6">
    <source>
        <dbReference type="EMBL" id="TWU59532.1"/>
    </source>
</evidence>
<comment type="similarity">
    <text evidence="1 4">Belongs to the N(4)/N(6)-methyltransferase family.</text>
</comment>
<dbReference type="EMBL" id="SJPZ01000008">
    <property type="protein sequence ID" value="TWU59532.1"/>
    <property type="molecule type" value="Genomic_DNA"/>
</dbReference>
<dbReference type="SUPFAM" id="SSF53335">
    <property type="entry name" value="S-adenosyl-L-methionine-dependent methyltransferases"/>
    <property type="match status" value="1"/>
</dbReference>
<gene>
    <name evidence="6" type="primary">dpnA_6</name>
    <name evidence="6" type="ORF">V7x_55780</name>
</gene>
<evidence type="ECO:0000256" key="1">
    <source>
        <dbReference type="ARBA" id="ARBA00006594"/>
    </source>
</evidence>
<dbReference type="PROSITE" id="PS00092">
    <property type="entry name" value="N6_MTASE"/>
    <property type="match status" value="1"/>
</dbReference>
<accession>A0A5C6FFK7</accession>
<dbReference type="RefSeq" id="WP_146416582.1">
    <property type="nucleotide sequence ID" value="NZ_SJPZ01000008.1"/>
</dbReference>
<reference evidence="6 7" key="1">
    <citation type="submission" date="2019-02" db="EMBL/GenBank/DDBJ databases">
        <title>Deep-cultivation of Planctomycetes and their phenomic and genomic characterization uncovers novel biology.</title>
        <authorList>
            <person name="Wiegand S."/>
            <person name="Jogler M."/>
            <person name="Boedeker C."/>
            <person name="Pinto D."/>
            <person name="Vollmers J."/>
            <person name="Rivas-Marin E."/>
            <person name="Kohn T."/>
            <person name="Peeters S.H."/>
            <person name="Heuer A."/>
            <person name="Rast P."/>
            <person name="Oberbeckmann S."/>
            <person name="Bunk B."/>
            <person name="Jeske O."/>
            <person name="Meyerdierks A."/>
            <person name="Storesund J.E."/>
            <person name="Kallscheuer N."/>
            <person name="Luecker S."/>
            <person name="Lage O.M."/>
            <person name="Pohl T."/>
            <person name="Merkel B.J."/>
            <person name="Hornburger P."/>
            <person name="Mueller R.-W."/>
            <person name="Bruemmer F."/>
            <person name="Labrenz M."/>
            <person name="Spormann A.M."/>
            <person name="Op Den Camp H."/>
            <person name="Overmann J."/>
            <person name="Amann R."/>
            <person name="Jetten M.S.M."/>
            <person name="Mascher T."/>
            <person name="Medema M.H."/>
            <person name="Devos D.P."/>
            <person name="Kaster A.-K."/>
            <person name="Ovreas L."/>
            <person name="Rohde M."/>
            <person name="Galperin M.Y."/>
            <person name="Jogler C."/>
        </authorList>
    </citation>
    <scope>NUCLEOTIDE SEQUENCE [LARGE SCALE GENOMIC DNA]</scope>
    <source>
        <strain evidence="6 7">V7</strain>
    </source>
</reference>
<dbReference type="GO" id="GO:0005737">
    <property type="term" value="C:cytoplasm"/>
    <property type="evidence" value="ECO:0007669"/>
    <property type="project" value="TreeGrafter"/>
</dbReference>
<dbReference type="PANTHER" id="PTHR13370">
    <property type="entry name" value="RNA METHYLASE-RELATED"/>
    <property type="match status" value="1"/>
</dbReference>
<evidence type="ECO:0000256" key="4">
    <source>
        <dbReference type="RuleBase" id="RU362026"/>
    </source>
</evidence>
<dbReference type="OrthoDB" id="9773571at2"/>
<evidence type="ECO:0000259" key="5">
    <source>
        <dbReference type="Pfam" id="PF01555"/>
    </source>
</evidence>
<dbReference type="PRINTS" id="PR00508">
    <property type="entry name" value="S21N4MTFRASE"/>
</dbReference>
<evidence type="ECO:0000313" key="7">
    <source>
        <dbReference type="Proteomes" id="UP000316476"/>
    </source>
</evidence>
<dbReference type="InterPro" id="IPR001091">
    <property type="entry name" value="RM_Methyltransferase"/>
</dbReference>
<proteinExistence type="inferred from homology"/>
<dbReference type="Gene3D" id="3.40.50.150">
    <property type="entry name" value="Vaccinia Virus protein VP39"/>
    <property type="match status" value="1"/>
</dbReference>
<dbReference type="GO" id="GO:0032259">
    <property type="term" value="P:methylation"/>
    <property type="evidence" value="ECO:0007669"/>
    <property type="project" value="UniProtKB-KW"/>
</dbReference>
<organism evidence="6 7">
    <name type="scientific">Crateriforma conspicua</name>
    <dbReference type="NCBI Taxonomy" id="2527996"/>
    <lineage>
        <taxon>Bacteria</taxon>
        <taxon>Pseudomonadati</taxon>
        <taxon>Planctomycetota</taxon>
        <taxon>Planctomycetia</taxon>
        <taxon>Planctomycetales</taxon>
        <taxon>Planctomycetaceae</taxon>
        <taxon>Crateriforma</taxon>
    </lineage>
</organism>
<dbReference type="PANTHER" id="PTHR13370:SF3">
    <property type="entry name" value="TRNA (GUANINE(10)-N2)-METHYLTRANSFERASE HOMOLOG"/>
    <property type="match status" value="1"/>
</dbReference>
<evidence type="ECO:0000256" key="3">
    <source>
        <dbReference type="ARBA" id="ARBA00022679"/>
    </source>
</evidence>
<keyword evidence="2 6" id="KW-0489">Methyltransferase</keyword>
<dbReference type="InterPro" id="IPR002052">
    <property type="entry name" value="DNA_methylase_N6_adenine_CS"/>
</dbReference>
<dbReference type="EC" id="2.1.1.-" evidence="4"/>
<dbReference type="AlphaFoldDB" id="A0A5C6FFK7"/>
<feature type="domain" description="DNA methylase N-4/N-6" evidence="5">
    <location>
        <begin position="55"/>
        <end position="257"/>
    </location>
</feature>